<dbReference type="AlphaFoldDB" id="A0AAD7H9F4"/>
<protein>
    <submittedName>
        <fullName evidence="2">Uncharacterized protein</fullName>
    </submittedName>
</protein>
<evidence type="ECO:0000313" key="3">
    <source>
        <dbReference type="Proteomes" id="UP001215280"/>
    </source>
</evidence>
<name>A0AAD7H9F4_9AGAR</name>
<sequence length="187" mass="20581">MGGVGRVEGRRRGLGGRWICVGIFVFVVGIFFWDGICDTAGIRDIVLLGLSRMVKDLRVKSIGFTNQHLSKAIRIRDLERWRIVRHLHGSISGASIGRHRTLGSSRAIQTPPLNRRTFGDSSGSSQVPIHQETKSCRVLVEGAQCIAVLCMVKPCGSFYPLPMLAIYRSEGTSRAVCASEWISVRGD</sequence>
<keyword evidence="1" id="KW-0472">Membrane</keyword>
<dbReference type="EMBL" id="JARJLG010000363">
    <property type="protein sequence ID" value="KAJ7714759.1"/>
    <property type="molecule type" value="Genomic_DNA"/>
</dbReference>
<evidence type="ECO:0000256" key="1">
    <source>
        <dbReference type="SAM" id="Phobius"/>
    </source>
</evidence>
<accession>A0AAD7H9F4</accession>
<dbReference type="Proteomes" id="UP001215280">
    <property type="component" value="Unassembled WGS sequence"/>
</dbReference>
<keyword evidence="1" id="KW-0812">Transmembrane</keyword>
<organism evidence="2 3">
    <name type="scientific">Mycena maculata</name>
    <dbReference type="NCBI Taxonomy" id="230809"/>
    <lineage>
        <taxon>Eukaryota</taxon>
        <taxon>Fungi</taxon>
        <taxon>Dikarya</taxon>
        <taxon>Basidiomycota</taxon>
        <taxon>Agaricomycotina</taxon>
        <taxon>Agaricomycetes</taxon>
        <taxon>Agaricomycetidae</taxon>
        <taxon>Agaricales</taxon>
        <taxon>Marasmiineae</taxon>
        <taxon>Mycenaceae</taxon>
        <taxon>Mycena</taxon>
    </lineage>
</organism>
<keyword evidence="3" id="KW-1185">Reference proteome</keyword>
<reference evidence="2" key="1">
    <citation type="submission" date="2023-03" db="EMBL/GenBank/DDBJ databases">
        <title>Massive genome expansion in bonnet fungi (Mycena s.s.) driven by repeated elements and novel gene families across ecological guilds.</title>
        <authorList>
            <consortium name="Lawrence Berkeley National Laboratory"/>
            <person name="Harder C.B."/>
            <person name="Miyauchi S."/>
            <person name="Viragh M."/>
            <person name="Kuo A."/>
            <person name="Thoen E."/>
            <person name="Andreopoulos B."/>
            <person name="Lu D."/>
            <person name="Skrede I."/>
            <person name="Drula E."/>
            <person name="Henrissat B."/>
            <person name="Morin E."/>
            <person name="Kohler A."/>
            <person name="Barry K."/>
            <person name="LaButti K."/>
            <person name="Morin E."/>
            <person name="Salamov A."/>
            <person name="Lipzen A."/>
            <person name="Mereny Z."/>
            <person name="Hegedus B."/>
            <person name="Baldrian P."/>
            <person name="Stursova M."/>
            <person name="Weitz H."/>
            <person name="Taylor A."/>
            <person name="Grigoriev I.V."/>
            <person name="Nagy L.G."/>
            <person name="Martin F."/>
            <person name="Kauserud H."/>
        </authorList>
    </citation>
    <scope>NUCLEOTIDE SEQUENCE</scope>
    <source>
        <strain evidence="2">CBHHK188m</strain>
    </source>
</reference>
<evidence type="ECO:0000313" key="2">
    <source>
        <dbReference type="EMBL" id="KAJ7714759.1"/>
    </source>
</evidence>
<keyword evidence="1" id="KW-1133">Transmembrane helix</keyword>
<feature type="transmembrane region" description="Helical" evidence="1">
    <location>
        <begin position="14"/>
        <end position="33"/>
    </location>
</feature>
<gene>
    <name evidence="2" type="ORF">DFH07DRAFT_863194</name>
</gene>
<proteinExistence type="predicted"/>
<comment type="caution">
    <text evidence="2">The sequence shown here is derived from an EMBL/GenBank/DDBJ whole genome shotgun (WGS) entry which is preliminary data.</text>
</comment>